<dbReference type="PANTHER" id="PTHR30027">
    <property type="entry name" value="RIBOSOMAL RNA SMALL SUBUNIT METHYLTRANSFERASE E"/>
    <property type="match status" value="1"/>
</dbReference>
<evidence type="ECO:0000256" key="10">
    <source>
        <dbReference type="PIRNR" id="PIRNR015601"/>
    </source>
</evidence>
<dbReference type="CDD" id="cd18084">
    <property type="entry name" value="RsmE-like"/>
    <property type="match status" value="1"/>
</dbReference>
<dbReference type="EC" id="2.1.1.193" evidence="10"/>
<dbReference type="SUPFAM" id="SSF75217">
    <property type="entry name" value="alpha/beta knot"/>
    <property type="match status" value="1"/>
</dbReference>
<proteinExistence type="inferred from homology"/>
<dbReference type="GO" id="GO:0005737">
    <property type="term" value="C:cytoplasm"/>
    <property type="evidence" value="ECO:0007669"/>
    <property type="project" value="UniProtKB-SubCell"/>
</dbReference>
<dbReference type="STRING" id="1312852.EG19_00280"/>
<evidence type="ECO:0000256" key="4">
    <source>
        <dbReference type="ARBA" id="ARBA00022552"/>
    </source>
</evidence>
<protein>
    <recommendedName>
        <fullName evidence="10">Ribosomal RNA small subunit methyltransferase E</fullName>
        <ecNumber evidence="10">2.1.1.193</ecNumber>
    </recommendedName>
</protein>
<evidence type="ECO:0000256" key="8">
    <source>
        <dbReference type="ARBA" id="ARBA00025699"/>
    </source>
</evidence>
<evidence type="ECO:0000256" key="3">
    <source>
        <dbReference type="ARBA" id="ARBA00022490"/>
    </source>
</evidence>
<evidence type="ECO:0000256" key="7">
    <source>
        <dbReference type="ARBA" id="ARBA00022691"/>
    </source>
</evidence>
<evidence type="ECO:0000313" key="13">
    <source>
        <dbReference type="Proteomes" id="UP000027284"/>
    </source>
</evidence>
<dbReference type="GO" id="GO:0070042">
    <property type="term" value="F:rRNA (uridine-N3-)-methyltransferase activity"/>
    <property type="evidence" value="ECO:0007669"/>
    <property type="project" value="TreeGrafter"/>
</dbReference>
<dbReference type="Proteomes" id="UP000027284">
    <property type="component" value="Unassembled WGS sequence"/>
</dbReference>
<dbReference type="Gene3D" id="3.40.1280.10">
    <property type="match status" value="1"/>
</dbReference>
<keyword evidence="7 10" id="KW-0949">S-adenosyl-L-methionine</keyword>
<keyword evidence="3 10" id="KW-0963">Cytoplasm</keyword>
<comment type="catalytic activity">
    <reaction evidence="9 10">
        <text>uridine(1498) in 16S rRNA + S-adenosyl-L-methionine = N(3)-methyluridine(1498) in 16S rRNA + S-adenosyl-L-homocysteine + H(+)</text>
        <dbReference type="Rhea" id="RHEA:42920"/>
        <dbReference type="Rhea" id="RHEA-COMP:10283"/>
        <dbReference type="Rhea" id="RHEA-COMP:10284"/>
        <dbReference type="ChEBI" id="CHEBI:15378"/>
        <dbReference type="ChEBI" id="CHEBI:57856"/>
        <dbReference type="ChEBI" id="CHEBI:59789"/>
        <dbReference type="ChEBI" id="CHEBI:65315"/>
        <dbReference type="ChEBI" id="CHEBI:74502"/>
        <dbReference type="EC" id="2.1.1.193"/>
    </reaction>
</comment>
<evidence type="ECO:0000256" key="2">
    <source>
        <dbReference type="ARBA" id="ARBA00005528"/>
    </source>
</evidence>
<dbReference type="InterPro" id="IPR006700">
    <property type="entry name" value="RsmE"/>
</dbReference>
<comment type="similarity">
    <text evidence="2 10">Belongs to the RNA methyltransferase RsmE family.</text>
</comment>
<comment type="caution">
    <text evidence="12">The sequence shown here is derived from an EMBL/GenBank/DDBJ whole genome shotgun (WGS) entry which is preliminary data.</text>
</comment>
<evidence type="ECO:0000256" key="9">
    <source>
        <dbReference type="ARBA" id="ARBA00047944"/>
    </source>
</evidence>
<sequence length="246" mass="25839">MGGGGGLTAVTRLVLPGASLAVGETLVPRSVAHHARVNRVLPGEPVELLDLAGRIAVGKLSRWNPDGSCWVEVFELVSGRGEPPLPLTLALAVLHTQAFDWAVEKATELGATAVVPVLTERVQGRNHEKRVARWQRVACAAVAQCGRSLAPQVRAPQPLGSFLAEARGLKLVADFAGQAVSRLGPADAEGVVVLVGPEGGFSEQERAAIVEAGFSRVYLGPRTLRAETAAMSALVLVQSALGWWTK</sequence>
<keyword evidence="4 10" id="KW-0698">rRNA processing</keyword>
<comment type="subcellular location">
    <subcellularLocation>
        <location evidence="1 10">Cytoplasm</location>
    </subcellularLocation>
</comment>
<evidence type="ECO:0000256" key="6">
    <source>
        <dbReference type="ARBA" id="ARBA00022679"/>
    </source>
</evidence>
<accession>A0A062XNP1</accession>
<dbReference type="Pfam" id="PF04452">
    <property type="entry name" value="Methyltrans_RNA"/>
    <property type="match status" value="1"/>
</dbReference>
<comment type="function">
    <text evidence="8 10">Specifically methylates the N3 position of the uracil ring of uridine 1498 (m3U1498) in 16S rRNA. Acts on the fully assembled 30S ribosomal subunit.</text>
</comment>
<dbReference type="PANTHER" id="PTHR30027:SF3">
    <property type="entry name" value="16S RRNA (URACIL(1498)-N(3))-METHYLTRANSFERASE"/>
    <property type="match status" value="1"/>
</dbReference>
<evidence type="ECO:0000256" key="1">
    <source>
        <dbReference type="ARBA" id="ARBA00004496"/>
    </source>
</evidence>
<evidence type="ECO:0000259" key="11">
    <source>
        <dbReference type="Pfam" id="PF04452"/>
    </source>
</evidence>
<feature type="domain" description="Ribosomal RNA small subunit methyltransferase E methyltransferase" evidence="11">
    <location>
        <begin position="82"/>
        <end position="238"/>
    </location>
</feature>
<dbReference type="NCBIfam" id="TIGR00046">
    <property type="entry name" value="RsmE family RNA methyltransferase"/>
    <property type="match status" value="1"/>
</dbReference>
<organism evidence="12 13">
    <name type="scientific">Thermoanaerobaculum aquaticum</name>
    <dbReference type="NCBI Taxonomy" id="1312852"/>
    <lineage>
        <taxon>Bacteria</taxon>
        <taxon>Pseudomonadati</taxon>
        <taxon>Acidobacteriota</taxon>
        <taxon>Thermoanaerobaculia</taxon>
        <taxon>Thermoanaerobaculales</taxon>
        <taxon>Thermoanaerobaculaceae</taxon>
        <taxon>Thermoanaerobaculum</taxon>
    </lineage>
</organism>
<dbReference type="GO" id="GO:0070475">
    <property type="term" value="P:rRNA base methylation"/>
    <property type="evidence" value="ECO:0007669"/>
    <property type="project" value="TreeGrafter"/>
</dbReference>
<reference evidence="12 13" key="1">
    <citation type="submission" date="2014-04" db="EMBL/GenBank/DDBJ databases">
        <title>The Genome Sequence of Thermoanaerobaculum aquaticum MP-01, The First Cultivated Group 23 Acidobacterium.</title>
        <authorList>
            <person name="Stamps B.W."/>
            <person name="Losey N.A."/>
            <person name="Lawson P.A."/>
            <person name="Stevenson B.S."/>
        </authorList>
    </citation>
    <scope>NUCLEOTIDE SEQUENCE [LARGE SCALE GENOMIC DNA]</scope>
    <source>
        <strain evidence="12 13">MP-01</strain>
    </source>
</reference>
<dbReference type="EMBL" id="JMFG01000010">
    <property type="protein sequence ID" value="KDA54207.1"/>
    <property type="molecule type" value="Genomic_DNA"/>
</dbReference>
<keyword evidence="6 10" id="KW-0808">Transferase</keyword>
<dbReference type="InterPro" id="IPR029028">
    <property type="entry name" value="Alpha/beta_knot_MTases"/>
</dbReference>
<gene>
    <name evidence="12" type="ORF">EG19_00280</name>
</gene>
<dbReference type="PIRSF" id="PIRSF015601">
    <property type="entry name" value="MTase_slr0722"/>
    <property type="match status" value="1"/>
</dbReference>
<keyword evidence="5 10" id="KW-0489">Methyltransferase</keyword>
<dbReference type="AlphaFoldDB" id="A0A062XNP1"/>
<keyword evidence="13" id="KW-1185">Reference proteome</keyword>
<evidence type="ECO:0000256" key="5">
    <source>
        <dbReference type="ARBA" id="ARBA00022603"/>
    </source>
</evidence>
<dbReference type="InterPro" id="IPR046886">
    <property type="entry name" value="RsmE_MTase_dom"/>
</dbReference>
<dbReference type="InterPro" id="IPR029026">
    <property type="entry name" value="tRNA_m1G_MTases_N"/>
</dbReference>
<evidence type="ECO:0000313" key="12">
    <source>
        <dbReference type="EMBL" id="KDA54207.1"/>
    </source>
</evidence>
<name>A0A062XNP1_9BACT</name>